<dbReference type="Gene3D" id="2.50.20.10">
    <property type="entry name" value="Lipoprotein localisation LolA/LolB/LppX"/>
    <property type="match status" value="1"/>
</dbReference>
<dbReference type="Proteomes" id="UP001247805">
    <property type="component" value="Unassembled WGS sequence"/>
</dbReference>
<keyword evidence="5 13" id="KW-0813">Transport</keyword>
<evidence type="ECO:0000256" key="2">
    <source>
        <dbReference type="ARBA" id="ARBA00009696"/>
    </source>
</evidence>
<keyword evidence="9 13" id="KW-0564">Palmitate</keyword>
<keyword evidence="8 13" id="KW-0472">Membrane</keyword>
<evidence type="ECO:0000256" key="6">
    <source>
        <dbReference type="ARBA" id="ARBA00022729"/>
    </source>
</evidence>
<comment type="caution">
    <text evidence="15">The sequence shown here is derived from an EMBL/GenBank/DDBJ whole genome shotgun (WGS) entry which is preliminary data.</text>
</comment>
<evidence type="ECO:0000256" key="9">
    <source>
        <dbReference type="ARBA" id="ARBA00023139"/>
    </source>
</evidence>
<evidence type="ECO:0000256" key="10">
    <source>
        <dbReference type="ARBA" id="ARBA00023186"/>
    </source>
</evidence>
<dbReference type="PROSITE" id="PS51257">
    <property type="entry name" value="PROKAR_LIPOPROTEIN"/>
    <property type="match status" value="1"/>
</dbReference>
<evidence type="ECO:0000256" key="13">
    <source>
        <dbReference type="HAMAP-Rule" id="MF_00233"/>
    </source>
</evidence>
<comment type="function">
    <text evidence="13">Plays a critical role in the incorporation of lipoproteins in the outer membrane after they are released by the LolA protein.</text>
</comment>
<dbReference type="EMBL" id="JAWDIO010000002">
    <property type="protein sequence ID" value="MDU0355553.1"/>
    <property type="molecule type" value="Genomic_DNA"/>
</dbReference>
<evidence type="ECO:0000256" key="8">
    <source>
        <dbReference type="ARBA" id="ARBA00023136"/>
    </source>
</evidence>
<evidence type="ECO:0000256" key="14">
    <source>
        <dbReference type="SAM" id="Phobius"/>
    </source>
</evidence>
<keyword evidence="12 13" id="KW-0449">Lipoprotein</keyword>
<keyword evidence="10 13" id="KW-0143">Chaperone</keyword>
<evidence type="ECO:0000313" key="15">
    <source>
        <dbReference type="EMBL" id="MDU0355553.1"/>
    </source>
</evidence>
<evidence type="ECO:0000256" key="5">
    <source>
        <dbReference type="ARBA" id="ARBA00022448"/>
    </source>
</evidence>
<dbReference type="HAMAP" id="MF_00233">
    <property type="entry name" value="LolB"/>
    <property type="match status" value="1"/>
</dbReference>
<sequence>MKQTLLHSRLSTSYLSCLIISSLIFILFGCAQPDLSQVDINSLQHQQKLMQLQKWQIKGRLGFTSQQKKQSASFSWQQDNQTYKLNLTSIIGTSLLKMTGNSQQVTLEADDQIYQDTDASFLIWRITGWQIPVNQFPTWVKGQITENAEAVTADQGWITQIKPNCESCEDWLINYDNYKLVNNIWLPHSISFINRSNNNRLLIRVNSWL</sequence>
<dbReference type="RefSeq" id="WP_316027087.1">
    <property type="nucleotide sequence ID" value="NZ_JAWDIO010000002.1"/>
</dbReference>
<organism evidence="15 16">
    <name type="scientific">Paraglaciecola aquimarina</name>
    <dbReference type="NCBI Taxonomy" id="1235557"/>
    <lineage>
        <taxon>Bacteria</taxon>
        <taxon>Pseudomonadati</taxon>
        <taxon>Pseudomonadota</taxon>
        <taxon>Gammaproteobacteria</taxon>
        <taxon>Alteromonadales</taxon>
        <taxon>Alteromonadaceae</taxon>
        <taxon>Paraglaciecola</taxon>
    </lineage>
</organism>
<reference evidence="15 16" key="1">
    <citation type="submission" date="2023-10" db="EMBL/GenBank/DDBJ databases">
        <title>Glaciecola aquimarina strain GGW-M5 nov., isolated from a coastal seawater.</title>
        <authorList>
            <person name="Bayburt H."/>
            <person name="Kim J.M."/>
            <person name="Choi B.J."/>
            <person name="Jeon C.O."/>
        </authorList>
    </citation>
    <scope>NUCLEOTIDE SEQUENCE [LARGE SCALE GENOMIC DNA]</scope>
    <source>
        <strain evidence="15 16">KCTC 32108</strain>
    </source>
</reference>
<evidence type="ECO:0000256" key="4">
    <source>
        <dbReference type="ARBA" id="ARBA00016202"/>
    </source>
</evidence>
<evidence type="ECO:0000313" key="16">
    <source>
        <dbReference type="Proteomes" id="UP001247805"/>
    </source>
</evidence>
<dbReference type="InterPro" id="IPR004565">
    <property type="entry name" value="OM_lipoprot_LolB"/>
</dbReference>
<feature type="transmembrane region" description="Helical" evidence="14">
    <location>
        <begin position="12"/>
        <end position="29"/>
    </location>
</feature>
<keyword evidence="7 13" id="KW-0653">Protein transport</keyword>
<comment type="subcellular location">
    <subcellularLocation>
        <location evidence="1 13">Cell outer membrane</location>
        <topology evidence="1 13">Lipid-anchor</topology>
    </subcellularLocation>
</comment>
<proteinExistence type="inferred from homology"/>
<evidence type="ECO:0000256" key="11">
    <source>
        <dbReference type="ARBA" id="ARBA00023237"/>
    </source>
</evidence>
<keyword evidence="6 13" id="KW-0732">Signal</keyword>
<evidence type="ECO:0000256" key="3">
    <source>
        <dbReference type="ARBA" id="ARBA00011245"/>
    </source>
</evidence>
<gene>
    <name evidence="13 15" type="primary">lolB</name>
    <name evidence="15" type="ORF">RS130_18105</name>
</gene>
<keyword evidence="14" id="KW-0812">Transmembrane</keyword>
<comment type="subunit">
    <text evidence="3 13">Monomer.</text>
</comment>
<dbReference type="CDD" id="cd16326">
    <property type="entry name" value="LolB"/>
    <property type="match status" value="1"/>
</dbReference>
<dbReference type="SUPFAM" id="SSF89392">
    <property type="entry name" value="Prokaryotic lipoproteins and lipoprotein localization factors"/>
    <property type="match status" value="1"/>
</dbReference>
<evidence type="ECO:0000256" key="7">
    <source>
        <dbReference type="ARBA" id="ARBA00022927"/>
    </source>
</evidence>
<evidence type="ECO:0000256" key="12">
    <source>
        <dbReference type="ARBA" id="ARBA00023288"/>
    </source>
</evidence>
<evidence type="ECO:0000256" key="1">
    <source>
        <dbReference type="ARBA" id="ARBA00004459"/>
    </source>
</evidence>
<keyword evidence="16" id="KW-1185">Reference proteome</keyword>
<dbReference type="InterPro" id="IPR029046">
    <property type="entry name" value="LolA/LolB/LppX"/>
</dbReference>
<protein>
    <recommendedName>
        <fullName evidence="4 13">Outer-membrane lipoprotein LolB</fullName>
    </recommendedName>
</protein>
<dbReference type="Pfam" id="PF03550">
    <property type="entry name" value="LolB"/>
    <property type="match status" value="1"/>
</dbReference>
<comment type="similarity">
    <text evidence="2 13">Belongs to the LolB family.</text>
</comment>
<keyword evidence="14" id="KW-1133">Transmembrane helix</keyword>
<accession>A0ABU3SZY6</accession>
<name>A0ABU3SZY6_9ALTE</name>
<dbReference type="NCBIfam" id="TIGR00548">
    <property type="entry name" value="lolB"/>
    <property type="match status" value="1"/>
</dbReference>
<keyword evidence="11 13" id="KW-0998">Cell outer membrane</keyword>